<comment type="subunit">
    <text evidence="7">Homodimer.</text>
</comment>
<comment type="subcellular location">
    <subcellularLocation>
        <location evidence="7">Cell inner membrane</location>
        <topology evidence="7">Single-pass type III membrane protein</topology>
    </subcellularLocation>
</comment>
<evidence type="ECO:0000313" key="11">
    <source>
        <dbReference type="Proteomes" id="UP000015462"/>
    </source>
</evidence>
<keyword evidence="1 7" id="KW-1003">Cell membrane</keyword>
<feature type="transmembrane region" description="Helical" evidence="8">
    <location>
        <begin position="7"/>
        <end position="28"/>
    </location>
</feature>
<dbReference type="NCBIfam" id="NF006948">
    <property type="entry name" value="PRK09430.1"/>
    <property type="match status" value="1"/>
</dbReference>
<dbReference type="GO" id="GO:0005886">
    <property type="term" value="C:plasma membrane"/>
    <property type="evidence" value="ECO:0007669"/>
    <property type="project" value="UniProtKB-SubCell"/>
</dbReference>
<comment type="caution">
    <text evidence="10">The sequence shown here is derived from an EMBL/GenBank/DDBJ whole genome shotgun (WGS) entry which is preliminary data.</text>
</comment>
<dbReference type="InterPro" id="IPR023749">
    <property type="entry name" value="DjlA"/>
</dbReference>
<reference evidence="10 11" key="1">
    <citation type="journal article" date="2013" name="Genome Announc.">
        <title>Genome Sequence of the Pyrene- and Fluoranthene-Degrading Bacterium Cycloclasticus sp. Strain PY97M.</title>
        <authorList>
            <person name="Cui Z."/>
            <person name="Xu G."/>
            <person name="Li Q."/>
            <person name="Gao W."/>
            <person name="Zheng L."/>
        </authorList>
    </citation>
    <scope>NUCLEOTIDE SEQUENCE [LARGE SCALE GENOMIC DNA]</scope>
    <source>
        <strain evidence="10 11">PY97M</strain>
    </source>
</reference>
<keyword evidence="4 7" id="KW-1133">Transmembrane helix</keyword>
<dbReference type="EMBL" id="ASHL01000005">
    <property type="protein sequence ID" value="EPD12883.1"/>
    <property type="molecule type" value="Genomic_DNA"/>
</dbReference>
<evidence type="ECO:0000256" key="3">
    <source>
        <dbReference type="ARBA" id="ARBA00022692"/>
    </source>
</evidence>
<keyword evidence="11" id="KW-1185">Reference proteome</keyword>
<evidence type="ECO:0000256" key="6">
    <source>
        <dbReference type="ARBA" id="ARBA00023186"/>
    </source>
</evidence>
<dbReference type="CDD" id="cd06257">
    <property type="entry name" value="DnaJ"/>
    <property type="match status" value="1"/>
</dbReference>
<evidence type="ECO:0000256" key="1">
    <source>
        <dbReference type="ARBA" id="ARBA00022475"/>
    </source>
</evidence>
<feature type="domain" description="J" evidence="9">
    <location>
        <begin position="192"/>
        <end position="256"/>
    </location>
</feature>
<dbReference type="Proteomes" id="UP000015462">
    <property type="component" value="Unassembled WGS sequence"/>
</dbReference>
<dbReference type="PROSITE" id="PS50076">
    <property type="entry name" value="DNAJ_2"/>
    <property type="match status" value="1"/>
</dbReference>
<dbReference type="Gene3D" id="1.10.287.110">
    <property type="entry name" value="DnaJ domain"/>
    <property type="match status" value="1"/>
</dbReference>
<comment type="function">
    <text evidence="7">Regulatory DnaK co-chaperone. Direct interaction between DnaK and DjlA is needed for the induction of the wcaABCDE operon, involved in the synthesis of a colanic acid polysaccharide capsule, possibly through activation of the RcsB/RcsC phosphotransfer signaling pathway. The colanic acid capsule may help the bacterium survive conditions outside the host.</text>
</comment>
<dbReference type="AlphaFoldDB" id="A0AB33Z0Z9"/>
<evidence type="ECO:0000259" key="9">
    <source>
        <dbReference type="PROSITE" id="PS50076"/>
    </source>
</evidence>
<evidence type="ECO:0000256" key="2">
    <source>
        <dbReference type="ARBA" id="ARBA00022519"/>
    </source>
</evidence>
<dbReference type="InterPro" id="IPR029024">
    <property type="entry name" value="TerB-like"/>
</dbReference>
<dbReference type="SMART" id="SM00271">
    <property type="entry name" value="DnaJ"/>
    <property type="match status" value="1"/>
</dbReference>
<dbReference type="CDD" id="cd07316">
    <property type="entry name" value="terB_like_DjlA"/>
    <property type="match status" value="1"/>
</dbReference>
<dbReference type="InterPro" id="IPR007791">
    <property type="entry name" value="DjlA_N"/>
</dbReference>
<dbReference type="SUPFAM" id="SSF46565">
    <property type="entry name" value="Chaperone J-domain"/>
    <property type="match status" value="1"/>
</dbReference>
<dbReference type="InterPro" id="IPR001623">
    <property type="entry name" value="DnaJ_domain"/>
</dbReference>
<dbReference type="HAMAP" id="MF_01153">
    <property type="entry name" value="DjlA"/>
    <property type="match status" value="1"/>
</dbReference>
<organism evidence="10 11">
    <name type="scientific">Cycloclasticus pugetii</name>
    <dbReference type="NCBI Taxonomy" id="34068"/>
    <lineage>
        <taxon>Bacteria</taxon>
        <taxon>Pseudomonadati</taxon>
        <taxon>Pseudomonadota</taxon>
        <taxon>Gammaproteobacteria</taxon>
        <taxon>Thiotrichales</taxon>
        <taxon>Piscirickettsiaceae</taxon>
        <taxon>Cycloclasticus</taxon>
    </lineage>
</organism>
<keyword evidence="3 7" id="KW-0812">Transmembrane</keyword>
<feature type="topological domain" description="Periplasmic" evidence="7">
    <location>
        <begin position="1"/>
        <end position="6"/>
    </location>
</feature>
<dbReference type="Gene3D" id="1.10.3680.10">
    <property type="entry name" value="TerB-like"/>
    <property type="match status" value="1"/>
</dbReference>
<keyword evidence="5 7" id="KW-0472">Membrane</keyword>
<dbReference type="RefSeq" id="WP_015006814.1">
    <property type="nucleotide sequence ID" value="NZ_FQZJ01000001.1"/>
</dbReference>
<sequence length="258" mass="29035">MRWTGKLLGAVFGYMTFGALGALLGVYIGHKFDTGMAQNPFDPERQQRTKKIFFKSTFAIMGHLAKADGQVSKEEIQMAQQVMAQMELSAAMKKEAVNEFNRGKAPEFNLDAELDEFKQACQRQKNLIRMFIEVQLQAAYADGELDDAEDQILAHICGRLGIPQFAYEQLKRMLGASQRRGAHQQSRSTPEEAYAILGVSESASDAEVKKAYRRLISQHHPDKLVSKGLPDEMMKIAKEKTQQITEAYDTIRDLRKAA</sequence>
<evidence type="ECO:0000256" key="7">
    <source>
        <dbReference type="HAMAP-Rule" id="MF_01153"/>
    </source>
</evidence>
<comment type="domain">
    <text evidence="7">The transmembrane domain is a dimerization domain.</text>
</comment>
<dbReference type="Pfam" id="PF05099">
    <property type="entry name" value="TerB"/>
    <property type="match status" value="1"/>
</dbReference>
<keyword evidence="2 7" id="KW-0997">Cell inner membrane</keyword>
<evidence type="ECO:0000256" key="5">
    <source>
        <dbReference type="ARBA" id="ARBA00023136"/>
    </source>
</evidence>
<keyword evidence="6 7" id="KW-0143">Chaperone</keyword>
<dbReference type="PRINTS" id="PR00625">
    <property type="entry name" value="JDOMAIN"/>
</dbReference>
<dbReference type="PANTHER" id="PTHR24074">
    <property type="entry name" value="CO-CHAPERONE PROTEIN DJLA"/>
    <property type="match status" value="1"/>
</dbReference>
<evidence type="ECO:0000313" key="10">
    <source>
        <dbReference type="EMBL" id="EPD12883.1"/>
    </source>
</evidence>
<dbReference type="InterPro" id="IPR036869">
    <property type="entry name" value="J_dom_sf"/>
</dbReference>
<gene>
    <name evidence="7 10" type="primary">djlA</name>
    <name evidence="10" type="ORF">L196_06964</name>
</gene>
<dbReference type="InterPro" id="IPR050817">
    <property type="entry name" value="DjlA_DnaK_co-chaperone"/>
</dbReference>
<dbReference type="GO" id="GO:0051087">
    <property type="term" value="F:protein-folding chaperone binding"/>
    <property type="evidence" value="ECO:0007669"/>
    <property type="project" value="InterPro"/>
</dbReference>
<evidence type="ECO:0000256" key="8">
    <source>
        <dbReference type="SAM" id="Phobius"/>
    </source>
</evidence>
<feature type="topological domain" description="Cytoplasmic" evidence="7">
    <location>
        <begin position="31"/>
        <end position="258"/>
    </location>
</feature>
<dbReference type="Pfam" id="PF00226">
    <property type="entry name" value="DnaJ"/>
    <property type="match status" value="1"/>
</dbReference>
<protein>
    <recommendedName>
        <fullName evidence="7">Co-chaperone protein DjlA</fullName>
    </recommendedName>
</protein>
<proteinExistence type="inferred from homology"/>
<evidence type="ECO:0000256" key="4">
    <source>
        <dbReference type="ARBA" id="ARBA00022989"/>
    </source>
</evidence>
<accession>A0AB33Z0Z9</accession>
<name>A0AB33Z0Z9_9GAMM</name>